<evidence type="ECO:0000313" key="3">
    <source>
        <dbReference type="Proteomes" id="UP000593575"/>
    </source>
</evidence>
<reference evidence="2 3" key="1">
    <citation type="journal article" date="2019" name="Genome Biol. Evol.">
        <title>Insights into the evolution of the New World diploid cottons (Gossypium, subgenus Houzingenia) based on genome sequencing.</title>
        <authorList>
            <person name="Grover C.E."/>
            <person name="Arick M.A. 2nd"/>
            <person name="Thrash A."/>
            <person name="Conover J.L."/>
            <person name="Sanders W.S."/>
            <person name="Peterson D.G."/>
            <person name="Frelichowski J.E."/>
            <person name="Scheffler J.A."/>
            <person name="Scheffler B.E."/>
            <person name="Wendel J.F."/>
        </authorList>
    </citation>
    <scope>NUCLEOTIDE SEQUENCE [LARGE SCALE GENOMIC DNA]</scope>
    <source>
        <strain evidence="2">6</strain>
        <tissue evidence="2">Leaf</tissue>
    </source>
</reference>
<feature type="domain" description="RNase H type-1" evidence="1">
    <location>
        <begin position="73"/>
        <end position="189"/>
    </location>
</feature>
<dbReference type="Proteomes" id="UP000593575">
    <property type="component" value="Unassembled WGS sequence"/>
</dbReference>
<comment type="caution">
    <text evidence="2">The sequence shown here is derived from an EMBL/GenBank/DDBJ whole genome shotgun (WGS) entry which is preliminary data.</text>
</comment>
<dbReference type="InterPro" id="IPR012337">
    <property type="entry name" value="RNaseH-like_sf"/>
</dbReference>
<dbReference type="InterPro" id="IPR002156">
    <property type="entry name" value="RNaseH_domain"/>
</dbReference>
<dbReference type="Pfam" id="PF13456">
    <property type="entry name" value="RVT_3"/>
    <property type="match status" value="1"/>
</dbReference>
<evidence type="ECO:0000259" key="1">
    <source>
        <dbReference type="Pfam" id="PF13456"/>
    </source>
</evidence>
<dbReference type="GO" id="GO:0003676">
    <property type="term" value="F:nucleic acid binding"/>
    <property type="evidence" value="ECO:0007669"/>
    <property type="project" value="InterPro"/>
</dbReference>
<dbReference type="PANTHER" id="PTHR47723">
    <property type="entry name" value="OS05G0353850 PROTEIN"/>
    <property type="match status" value="1"/>
</dbReference>
<gene>
    <name evidence="2" type="ORF">Goarm_002352</name>
</gene>
<evidence type="ECO:0000313" key="2">
    <source>
        <dbReference type="EMBL" id="MBA0842532.1"/>
    </source>
</evidence>
<dbReference type="PANTHER" id="PTHR47723:SF13">
    <property type="entry name" value="PUTATIVE-RELATED"/>
    <property type="match status" value="1"/>
</dbReference>
<proteinExistence type="predicted"/>
<dbReference type="Gene3D" id="3.30.420.10">
    <property type="entry name" value="Ribonuclease H-like superfamily/Ribonuclease H"/>
    <property type="match status" value="1"/>
</dbReference>
<sequence>MRKDGSVVSRMIHHVVFVLQLRKLFCISYENINKLGGCGYRFFPLSEGEVTIPNGRTCQNRWQAPLVNWVKLNIDGSCWSNLNLASAVEVVRDQHGKWVIGYGRNIGSCIAAVTELWTIFDGLQLLWSKGANHVLLESDSKVVVHVCTSEDDSYGNYALTSCIKEIQHRNWTVHVTHIYRESNIVIHALTILTRS</sequence>
<dbReference type="GO" id="GO:0004523">
    <property type="term" value="F:RNA-DNA hybrid ribonuclease activity"/>
    <property type="evidence" value="ECO:0007669"/>
    <property type="project" value="InterPro"/>
</dbReference>
<dbReference type="InterPro" id="IPR044730">
    <property type="entry name" value="RNase_H-like_dom_plant"/>
</dbReference>
<dbReference type="EMBL" id="JABFAE010000012">
    <property type="protein sequence ID" value="MBA0842532.1"/>
    <property type="molecule type" value="Genomic_DNA"/>
</dbReference>
<dbReference type="AlphaFoldDB" id="A0A7J9K7T2"/>
<dbReference type="InterPro" id="IPR053151">
    <property type="entry name" value="RNase_H-like"/>
</dbReference>
<name>A0A7J9K7T2_9ROSI</name>
<dbReference type="SUPFAM" id="SSF53098">
    <property type="entry name" value="Ribonuclease H-like"/>
    <property type="match status" value="1"/>
</dbReference>
<dbReference type="CDD" id="cd06222">
    <property type="entry name" value="RNase_H_like"/>
    <property type="match status" value="1"/>
</dbReference>
<organism evidence="2 3">
    <name type="scientific">Gossypium armourianum</name>
    <dbReference type="NCBI Taxonomy" id="34283"/>
    <lineage>
        <taxon>Eukaryota</taxon>
        <taxon>Viridiplantae</taxon>
        <taxon>Streptophyta</taxon>
        <taxon>Embryophyta</taxon>
        <taxon>Tracheophyta</taxon>
        <taxon>Spermatophyta</taxon>
        <taxon>Magnoliopsida</taxon>
        <taxon>eudicotyledons</taxon>
        <taxon>Gunneridae</taxon>
        <taxon>Pentapetalae</taxon>
        <taxon>rosids</taxon>
        <taxon>malvids</taxon>
        <taxon>Malvales</taxon>
        <taxon>Malvaceae</taxon>
        <taxon>Malvoideae</taxon>
        <taxon>Gossypium</taxon>
    </lineage>
</organism>
<keyword evidence="3" id="KW-1185">Reference proteome</keyword>
<accession>A0A7J9K7T2</accession>
<protein>
    <recommendedName>
        <fullName evidence="1">RNase H type-1 domain-containing protein</fullName>
    </recommendedName>
</protein>
<dbReference type="InterPro" id="IPR036397">
    <property type="entry name" value="RNaseH_sf"/>
</dbReference>